<dbReference type="CDD" id="cd07043">
    <property type="entry name" value="STAS_anti-anti-sigma_factors"/>
    <property type="match status" value="1"/>
</dbReference>
<evidence type="ECO:0000256" key="1">
    <source>
        <dbReference type="ARBA" id="ARBA00009013"/>
    </source>
</evidence>
<dbReference type="Proteomes" id="UP000294513">
    <property type="component" value="Unassembled WGS sequence"/>
</dbReference>
<dbReference type="PANTHER" id="PTHR33495:SF2">
    <property type="entry name" value="ANTI-SIGMA FACTOR ANTAGONIST TM_1081-RELATED"/>
    <property type="match status" value="1"/>
</dbReference>
<dbReference type="AlphaFoldDB" id="A0A4R5BL08"/>
<feature type="domain" description="STAS" evidence="4">
    <location>
        <begin position="112"/>
        <end position="210"/>
    </location>
</feature>
<sequence length="224" mass="24186">MCRFNQRYVVSWALSRAPCGLLIGVMYTTGRQRTRRPVRTHKAAGSGAPATRRRDFGRRSSGSSRAGSHRAPRTGQNRALRIRARPVGPGDEGGGPMTGCTVTCRALGRYTVVALDGDLDLPTVQQAEREVREGRREHGEHLVFDLARLAFLDSSGLSLLLKFYLAAEGRGGSAALAGPVSDRVARVLQVTNLDQRLAIHPSLEAAVSDPPAERRSGARTADPH</sequence>
<comment type="caution">
    <text evidence="5">The sequence shown here is derived from an EMBL/GenBank/DDBJ whole genome shotgun (WGS) entry which is preliminary data.</text>
</comment>
<evidence type="ECO:0000313" key="5">
    <source>
        <dbReference type="EMBL" id="TDD85916.1"/>
    </source>
</evidence>
<evidence type="ECO:0000259" key="4">
    <source>
        <dbReference type="PROSITE" id="PS50801"/>
    </source>
</evidence>
<dbReference type="EMBL" id="SMKU01000085">
    <property type="protein sequence ID" value="TDD85916.1"/>
    <property type="molecule type" value="Genomic_DNA"/>
</dbReference>
<proteinExistence type="inferred from homology"/>
<dbReference type="PANTHER" id="PTHR33495">
    <property type="entry name" value="ANTI-SIGMA FACTOR ANTAGONIST TM_1081-RELATED-RELATED"/>
    <property type="match status" value="1"/>
</dbReference>
<feature type="region of interest" description="Disordered" evidence="3">
    <location>
        <begin position="32"/>
        <end position="95"/>
    </location>
</feature>
<dbReference type="Gene3D" id="3.30.750.24">
    <property type="entry name" value="STAS domain"/>
    <property type="match status" value="1"/>
</dbReference>
<feature type="region of interest" description="Disordered" evidence="3">
    <location>
        <begin position="202"/>
        <end position="224"/>
    </location>
</feature>
<dbReference type="SUPFAM" id="SSF52091">
    <property type="entry name" value="SpoIIaa-like"/>
    <property type="match status" value="1"/>
</dbReference>
<dbReference type="Pfam" id="PF01740">
    <property type="entry name" value="STAS"/>
    <property type="match status" value="1"/>
</dbReference>
<evidence type="ECO:0000256" key="3">
    <source>
        <dbReference type="SAM" id="MobiDB-lite"/>
    </source>
</evidence>
<organism evidence="5 6">
    <name type="scientific">Actinomadura rubrisoli</name>
    <dbReference type="NCBI Taxonomy" id="2530368"/>
    <lineage>
        <taxon>Bacteria</taxon>
        <taxon>Bacillati</taxon>
        <taxon>Actinomycetota</taxon>
        <taxon>Actinomycetes</taxon>
        <taxon>Streptosporangiales</taxon>
        <taxon>Thermomonosporaceae</taxon>
        <taxon>Actinomadura</taxon>
    </lineage>
</organism>
<dbReference type="OrthoDB" id="3480221at2"/>
<accession>A0A4R5BL08</accession>
<keyword evidence="6" id="KW-1185">Reference proteome</keyword>
<dbReference type="PROSITE" id="PS50801">
    <property type="entry name" value="STAS"/>
    <property type="match status" value="1"/>
</dbReference>
<dbReference type="NCBIfam" id="TIGR00377">
    <property type="entry name" value="ant_ant_sig"/>
    <property type="match status" value="1"/>
</dbReference>
<name>A0A4R5BL08_9ACTN</name>
<evidence type="ECO:0000256" key="2">
    <source>
        <dbReference type="RuleBase" id="RU003749"/>
    </source>
</evidence>
<dbReference type="GO" id="GO:0043856">
    <property type="term" value="F:anti-sigma factor antagonist activity"/>
    <property type="evidence" value="ECO:0007669"/>
    <property type="project" value="InterPro"/>
</dbReference>
<feature type="compositionally biased region" description="Basic residues" evidence="3">
    <location>
        <begin position="32"/>
        <end position="42"/>
    </location>
</feature>
<feature type="compositionally biased region" description="Basic and acidic residues" evidence="3">
    <location>
        <begin position="211"/>
        <end position="224"/>
    </location>
</feature>
<dbReference type="InterPro" id="IPR036513">
    <property type="entry name" value="STAS_dom_sf"/>
</dbReference>
<comment type="similarity">
    <text evidence="1 2">Belongs to the anti-sigma-factor antagonist family.</text>
</comment>
<dbReference type="InterPro" id="IPR003658">
    <property type="entry name" value="Anti-sigma_ant"/>
</dbReference>
<gene>
    <name evidence="5" type="ORF">E1298_17990</name>
</gene>
<protein>
    <recommendedName>
        <fullName evidence="2">Anti-sigma factor antagonist</fullName>
    </recommendedName>
</protein>
<evidence type="ECO:0000313" key="6">
    <source>
        <dbReference type="Proteomes" id="UP000294513"/>
    </source>
</evidence>
<reference evidence="5 6" key="1">
    <citation type="submission" date="2019-03" db="EMBL/GenBank/DDBJ databases">
        <title>Draft genome sequences of novel Actinobacteria.</title>
        <authorList>
            <person name="Sahin N."/>
            <person name="Ay H."/>
            <person name="Saygin H."/>
        </authorList>
    </citation>
    <scope>NUCLEOTIDE SEQUENCE [LARGE SCALE GENOMIC DNA]</scope>
    <source>
        <strain evidence="5 6">H3C3</strain>
    </source>
</reference>
<dbReference type="InterPro" id="IPR002645">
    <property type="entry name" value="STAS_dom"/>
</dbReference>